<sequence>MSDIENKKAAREARQSAASRTSQAHSAADLAEASMRRYFASEAYRQRPPAPAGSHLVADELAAVVGELRQAFPGADPARVRAIVDDTYRELAASATVTGHLIPLTLHRARATLEAE</sequence>
<name>A0ABP7HJQ9_9PSEU</name>
<keyword evidence="3" id="KW-1185">Reference proteome</keyword>
<reference evidence="3" key="1">
    <citation type="journal article" date="2019" name="Int. J. Syst. Evol. Microbiol.">
        <title>The Global Catalogue of Microorganisms (GCM) 10K type strain sequencing project: providing services to taxonomists for standard genome sequencing and annotation.</title>
        <authorList>
            <consortium name="The Broad Institute Genomics Platform"/>
            <consortium name="The Broad Institute Genome Sequencing Center for Infectious Disease"/>
            <person name="Wu L."/>
            <person name="Ma J."/>
        </authorList>
    </citation>
    <scope>NUCLEOTIDE SEQUENCE [LARGE SCALE GENOMIC DNA]</scope>
    <source>
        <strain evidence="3">JCM 17017</strain>
    </source>
</reference>
<dbReference type="NCBIfam" id="NF046112">
    <property type="entry name" value="MSMEG_6209_Nter"/>
    <property type="match status" value="1"/>
</dbReference>
<protein>
    <submittedName>
        <fullName evidence="2">Uncharacterized protein</fullName>
    </submittedName>
</protein>
<evidence type="ECO:0000313" key="3">
    <source>
        <dbReference type="Proteomes" id="UP001501624"/>
    </source>
</evidence>
<organism evidence="2 3">
    <name type="scientific">Amycolatopsis tucumanensis</name>
    <dbReference type="NCBI Taxonomy" id="401106"/>
    <lineage>
        <taxon>Bacteria</taxon>
        <taxon>Bacillati</taxon>
        <taxon>Actinomycetota</taxon>
        <taxon>Actinomycetes</taxon>
        <taxon>Pseudonocardiales</taxon>
        <taxon>Pseudonocardiaceae</taxon>
        <taxon>Amycolatopsis</taxon>
    </lineage>
</organism>
<accession>A0ABP7HJQ9</accession>
<feature type="compositionally biased region" description="Low complexity" evidence="1">
    <location>
        <begin position="15"/>
        <end position="28"/>
    </location>
</feature>
<feature type="compositionally biased region" description="Basic and acidic residues" evidence="1">
    <location>
        <begin position="1"/>
        <end position="14"/>
    </location>
</feature>
<gene>
    <name evidence="2" type="ORF">GCM10022380_09770</name>
</gene>
<proteinExistence type="predicted"/>
<evidence type="ECO:0000256" key="1">
    <source>
        <dbReference type="SAM" id="MobiDB-lite"/>
    </source>
</evidence>
<evidence type="ECO:0000313" key="2">
    <source>
        <dbReference type="EMBL" id="GAA3794846.1"/>
    </source>
</evidence>
<dbReference type="Gene3D" id="1.10.8.1060">
    <property type="entry name" value="Corynebacterium glutamicum thioredoxin-dependent arsenate reductase, N-terminal domain"/>
    <property type="match status" value="1"/>
</dbReference>
<dbReference type="EMBL" id="BAABCM010000001">
    <property type="protein sequence ID" value="GAA3794846.1"/>
    <property type="molecule type" value="Genomic_DNA"/>
</dbReference>
<dbReference type="RefSeq" id="WP_237336506.1">
    <property type="nucleotide sequence ID" value="NZ_BAABCM010000001.1"/>
</dbReference>
<comment type="caution">
    <text evidence="2">The sequence shown here is derived from an EMBL/GenBank/DDBJ whole genome shotgun (WGS) entry which is preliminary data.</text>
</comment>
<feature type="region of interest" description="Disordered" evidence="1">
    <location>
        <begin position="1"/>
        <end position="29"/>
    </location>
</feature>
<dbReference type="Proteomes" id="UP001501624">
    <property type="component" value="Unassembled WGS sequence"/>
</dbReference>